<keyword evidence="6" id="KW-0720">Serine protease</keyword>
<evidence type="ECO:0000313" key="12">
    <source>
        <dbReference type="Proteomes" id="UP000002358"/>
    </source>
</evidence>
<comment type="subcellular location">
    <subcellularLocation>
        <location evidence="1">Secreted</location>
        <location evidence="1">Extracellular space</location>
    </subcellularLocation>
</comment>
<dbReference type="InterPro" id="IPR018114">
    <property type="entry name" value="TRYPSIN_HIS"/>
</dbReference>
<feature type="domain" description="Peptidase S1" evidence="10">
    <location>
        <begin position="22"/>
        <end position="245"/>
    </location>
</feature>
<dbReference type="InterPro" id="IPR001254">
    <property type="entry name" value="Trypsin_dom"/>
</dbReference>
<dbReference type="InterPro" id="IPR009003">
    <property type="entry name" value="Peptidase_S1_PA"/>
</dbReference>
<evidence type="ECO:0000256" key="9">
    <source>
        <dbReference type="SAM" id="SignalP"/>
    </source>
</evidence>
<dbReference type="CDD" id="cd00190">
    <property type="entry name" value="Tryp_SPc"/>
    <property type="match status" value="1"/>
</dbReference>
<dbReference type="FunFam" id="2.40.10.10:FF:000047">
    <property type="entry name" value="Trypsin eta"/>
    <property type="match status" value="1"/>
</dbReference>
<keyword evidence="12" id="KW-1185">Reference proteome</keyword>
<dbReference type="AlphaFoldDB" id="A0A7M6US62"/>
<keyword evidence="5" id="KW-0378">Hydrolase</keyword>
<evidence type="ECO:0000256" key="4">
    <source>
        <dbReference type="ARBA" id="ARBA00022670"/>
    </source>
</evidence>
<evidence type="ECO:0000256" key="6">
    <source>
        <dbReference type="ARBA" id="ARBA00022825"/>
    </source>
</evidence>
<reference evidence="11" key="1">
    <citation type="submission" date="2021-01" db="UniProtKB">
        <authorList>
            <consortium name="EnsemblMetazoa"/>
        </authorList>
    </citation>
    <scope>IDENTIFICATION</scope>
</reference>
<dbReference type="Pfam" id="PF00089">
    <property type="entry name" value="Trypsin"/>
    <property type="match status" value="1"/>
</dbReference>
<dbReference type="PROSITE" id="PS50240">
    <property type="entry name" value="TRYPSIN_DOM"/>
    <property type="match status" value="1"/>
</dbReference>
<sequence>MKVLVSVLLLCCAVAIHAAPRIVGGSDAPDGKYPYQVSLQLYGTHFCGGSILNKRWILTAAHCLIYTKLESIEVHAGTNKLTGGNDQVYQVDYVTYHKEFSMKLLTHDIGLIRVNKDIAFNKKVQPISLPTHDVSKVDTPVVLTGWGSTKLGGASPNNLQQLHLKIVSKESCSKVWNSEYPITESHICTLTKAGEGACHTDSGGPLVADNVQVGIVSFGHPCAQGKPDVFTRVFTFLDWIKEEQAKAN</sequence>
<dbReference type="Proteomes" id="UP000002358">
    <property type="component" value="Chromosome 5"/>
</dbReference>
<dbReference type="OrthoDB" id="60866at2759"/>
<dbReference type="InterPro" id="IPR001314">
    <property type="entry name" value="Peptidase_S1A"/>
</dbReference>
<evidence type="ECO:0000256" key="5">
    <source>
        <dbReference type="ARBA" id="ARBA00022801"/>
    </source>
</evidence>
<evidence type="ECO:0000256" key="1">
    <source>
        <dbReference type="ARBA" id="ARBA00004239"/>
    </source>
</evidence>
<keyword evidence="7" id="KW-1015">Disulfide bond</keyword>
<evidence type="ECO:0000256" key="2">
    <source>
        <dbReference type="ARBA" id="ARBA00007664"/>
    </source>
</evidence>
<accession>A0A7M6US62</accession>
<dbReference type="GO" id="GO:0005576">
    <property type="term" value="C:extracellular region"/>
    <property type="evidence" value="ECO:0007669"/>
    <property type="project" value="UniProtKB-SubCell"/>
</dbReference>
<dbReference type="SUPFAM" id="SSF50494">
    <property type="entry name" value="Trypsin-like serine proteases"/>
    <property type="match status" value="1"/>
</dbReference>
<evidence type="ECO:0000259" key="10">
    <source>
        <dbReference type="PROSITE" id="PS50240"/>
    </source>
</evidence>
<dbReference type="GO" id="GO:0004252">
    <property type="term" value="F:serine-type endopeptidase activity"/>
    <property type="evidence" value="ECO:0007669"/>
    <property type="project" value="UniProtKB-EC"/>
</dbReference>
<dbReference type="FunCoup" id="A0A7M6US62">
    <property type="interactions" value="17"/>
</dbReference>
<dbReference type="EC" id="3.4.21.1" evidence="8"/>
<evidence type="ECO:0000256" key="7">
    <source>
        <dbReference type="ARBA" id="ARBA00023157"/>
    </source>
</evidence>
<gene>
    <name evidence="11" type="primary">100124038</name>
</gene>
<dbReference type="InterPro" id="IPR043504">
    <property type="entry name" value="Peptidase_S1_PA_chymotrypsin"/>
</dbReference>
<dbReference type="PANTHER" id="PTHR24276:SF98">
    <property type="entry name" value="FI18310P1-RELATED"/>
    <property type="match status" value="1"/>
</dbReference>
<dbReference type="PRINTS" id="PR00722">
    <property type="entry name" value="CHYMOTRYPSIN"/>
</dbReference>
<dbReference type="GO" id="GO:0016485">
    <property type="term" value="P:protein processing"/>
    <property type="evidence" value="ECO:0007669"/>
    <property type="project" value="UniProtKB-ARBA"/>
</dbReference>
<protein>
    <recommendedName>
        <fullName evidence="8">chymotrypsin</fullName>
        <ecNumber evidence="8">3.4.21.1</ecNumber>
    </recommendedName>
</protein>
<evidence type="ECO:0000256" key="3">
    <source>
        <dbReference type="ARBA" id="ARBA00022525"/>
    </source>
</evidence>
<dbReference type="SMR" id="A0A7M6US62"/>
<dbReference type="EnsemblMetazoa" id="NM_001172602">
    <property type="protein sequence ID" value="NP_001166073"/>
    <property type="gene ID" value="GeneID_100124038"/>
</dbReference>
<dbReference type="InterPro" id="IPR050430">
    <property type="entry name" value="Peptidase_S1"/>
</dbReference>
<feature type="signal peptide" evidence="9">
    <location>
        <begin position="1"/>
        <end position="18"/>
    </location>
</feature>
<dbReference type="KEGG" id="nvi:100124038"/>
<dbReference type="Gene3D" id="2.40.10.10">
    <property type="entry name" value="Trypsin-like serine proteases"/>
    <property type="match status" value="2"/>
</dbReference>
<organism evidence="11 12">
    <name type="scientific">Nasonia vitripennis</name>
    <name type="common">Parasitic wasp</name>
    <dbReference type="NCBI Taxonomy" id="7425"/>
    <lineage>
        <taxon>Eukaryota</taxon>
        <taxon>Metazoa</taxon>
        <taxon>Ecdysozoa</taxon>
        <taxon>Arthropoda</taxon>
        <taxon>Hexapoda</taxon>
        <taxon>Insecta</taxon>
        <taxon>Pterygota</taxon>
        <taxon>Neoptera</taxon>
        <taxon>Endopterygota</taxon>
        <taxon>Hymenoptera</taxon>
        <taxon>Apocrita</taxon>
        <taxon>Proctotrupomorpha</taxon>
        <taxon>Chalcidoidea</taxon>
        <taxon>Pteromalidae</taxon>
        <taxon>Pteromalinae</taxon>
        <taxon>Nasonia</taxon>
    </lineage>
</organism>
<feature type="chain" id="PRO_5029581311" description="chymotrypsin" evidence="9">
    <location>
        <begin position="19"/>
        <end position="248"/>
    </location>
</feature>
<dbReference type="InParanoid" id="A0A7M6US62"/>
<keyword evidence="9" id="KW-0732">Signal</keyword>
<keyword evidence="3" id="KW-0964">Secreted</keyword>
<keyword evidence="4" id="KW-0645">Protease</keyword>
<dbReference type="OMA" id="CCAVAIH"/>
<dbReference type="SMART" id="SM00020">
    <property type="entry name" value="Tryp_SPc"/>
    <property type="match status" value="1"/>
</dbReference>
<comment type="similarity">
    <text evidence="2">Belongs to the peptidase S1 family.</text>
</comment>
<evidence type="ECO:0000256" key="8">
    <source>
        <dbReference type="ARBA" id="ARBA00044036"/>
    </source>
</evidence>
<proteinExistence type="inferred from homology"/>
<name>A0A7M6US62_NASVI</name>
<dbReference type="PANTHER" id="PTHR24276">
    <property type="entry name" value="POLYSERASE-RELATED"/>
    <property type="match status" value="1"/>
</dbReference>
<dbReference type="PROSITE" id="PS00134">
    <property type="entry name" value="TRYPSIN_HIS"/>
    <property type="match status" value="1"/>
</dbReference>
<evidence type="ECO:0000313" key="11">
    <source>
        <dbReference type="EnsemblMetazoa" id="NP_001166073"/>
    </source>
</evidence>